<dbReference type="GO" id="GO:0031461">
    <property type="term" value="C:cullin-RING ubiquitin ligase complex"/>
    <property type="evidence" value="ECO:0007669"/>
    <property type="project" value="InterPro"/>
</dbReference>
<dbReference type="PANTHER" id="PTHR11932">
    <property type="entry name" value="CULLIN"/>
    <property type="match status" value="1"/>
</dbReference>
<protein>
    <submittedName>
        <fullName evidence="3">Cullin protein neddylation domain-containing protein</fullName>
    </submittedName>
</protein>
<reference evidence="3" key="1">
    <citation type="submission" date="2022-11" db="UniProtKB">
        <authorList>
            <consortium name="WormBaseParasite"/>
        </authorList>
    </citation>
    <scope>IDENTIFICATION</scope>
</reference>
<dbReference type="WBParaSite" id="ACRNAN_scaffold936.g28214.t1">
    <property type="protein sequence ID" value="ACRNAN_scaffold936.g28214.t1"/>
    <property type="gene ID" value="ACRNAN_scaffold936.g28214"/>
</dbReference>
<dbReference type="InterPro" id="IPR036388">
    <property type="entry name" value="WH-like_DNA-bd_sf"/>
</dbReference>
<organism evidence="2 3">
    <name type="scientific">Acrobeloides nanus</name>
    <dbReference type="NCBI Taxonomy" id="290746"/>
    <lineage>
        <taxon>Eukaryota</taxon>
        <taxon>Metazoa</taxon>
        <taxon>Ecdysozoa</taxon>
        <taxon>Nematoda</taxon>
        <taxon>Chromadorea</taxon>
        <taxon>Rhabditida</taxon>
        <taxon>Tylenchina</taxon>
        <taxon>Cephalobomorpha</taxon>
        <taxon>Cephaloboidea</taxon>
        <taxon>Cephalobidae</taxon>
        <taxon>Acrobeloides</taxon>
    </lineage>
</organism>
<dbReference type="SUPFAM" id="SSF46785">
    <property type="entry name" value="Winged helix' DNA-binding domain"/>
    <property type="match status" value="1"/>
</dbReference>
<evidence type="ECO:0000313" key="3">
    <source>
        <dbReference type="WBParaSite" id="ACRNAN_scaffold936.g28214.t1"/>
    </source>
</evidence>
<dbReference type="FunFam" id="1.10.10.10:FF:000091">
    <property type="entry name" value="Cullin 3"/>
    <property type="match status" value="1"/>
</dbReference>
<sequence>MRKVFKVEEDRRHEVEAAIVRIMKARKMLSHSELIVESTNQLKARFNPDPMLIKRRIENLIERDYLKRDDQDQKLYHYIT</sequence>
<dbReference type="GO" id="GO:0031625">
    <property type="term" value="F:ubiquitin protein ligase binding"/>
    <property type="evidence" value="ECO:0007669"/>
    <property type="project" value="InterPro"/>
</dbReference>
<name>A0A914ENV2_9BILA</name>
<evidence type="ECO:0000259" key="1">
    <source>
        <dbReference type="SMART" id="SM00884"/>
    </source>
</evidence>
<dbReference type="InterPro" id="IPR045093">
    <property type="entry name" value="Cullin"/>
</dbReference>
<keyword evidence="2" id="KW-1185">Reference proteome</keyword>
<dbReference type="SMART" id="SM00884">
    <property type="entry name" value="Cullin_Nedd8"/>
    <property type="match status" value="1"/>
</dbReference>
<dbReference type="InterPro" id="IPR019559">
    <property type="entry name" value="Cullin_neddylation_domain"/>
</dbReference>
<proteinExistence type="predicted"/>
<evidence type="ECO:0000313" key="2">
    <source>
        <dbReference type="Proteomes" id="UP000887540"/>
    </source>
</evidence>
<dbReference type="InterPro" id="IPR036390">
    <property type="entry name" value="WH_DNA-bd_sf"/>
</dbReference>
<dbReference type="Pfam" id="PF10557">
    <property type="entry name" value="Cullin_Nedd8"/>
    <property type="match status" value="1"/>
</dbReference>
<feature type="domain" description="Cullin neddylation" evidence="1">
    <location>
        <begin position="7"/>
        <end position="74"/>
    </location>
</feature>
<accession>A0A914ENV2</accession>
<dbReference type="Gene3D" id="1.10.10.10">
    <property type="entry name" value="Winged helix-like DNA-binding domain superfamily/Winged helix DNA-binding domain"/>
    <property type="match status" value="1"/>
</dbReference>
<dbReference type="PROSITE" id="PS01256">
    <property type="entry name" value="CULLIN_1"/>
    <property type="match status" value="1"/>
</dbReference>
<dbReference type="Proteomes" id="UP000887540">
    <property type="component" value="Unplaced"/>
</dbReference>
<dbReference type="AlphaFoldDB" id="A0A914ENV2"/>
<dbReference type="GO" id="GO:0006511">
    <property type="term" value="P:ubiquitin-dependent protein catabolic process"/>
    <property type="evidence" value="ECO:0007669"/>
    <property type="project" value="InterPro"/>
</dbReference>
<dbReference type="InterPro" id="IPR016157">
    <property type="entry name" value="Cullin_CS"/>
</dbReference>